<accession>A0A6J7XDJ2</accession>
<evidence type="ECO:0000313" key="4">
    <source>
        <dbReference type="EMBL" id="CAB5228064.1"/>
    </source>
</evidence>
<protein>
    <submittedName>
        <fullName evidence="4">Uncharacterized protein</fullName>
    </submittedName>
</protein>
<organism evidence="4">
    <name type="scientific">uncultured Caudovirales phage</name>
    <dbReference type="NCBI Taxonomy" id="2100421"/>
    <lineage>
        <taxon>Viruses</taxon>
        <taxon>Duplodnaviria</taxon>
        <taxon>Heunggongvirae</taxon>
        <taxon>Uroviricota</taxon>
        <taxon>Caudoviricetes</taxon>
        <taxon>Peduoviridae</taxon>
        <taxon>Maltschvirus</taxon>
        <taxon>Maltschvirus maltsch</taxon>
    </lineage>
</organism>
<evidence type="ECO:0000313" key="2">
    <source>
        <dbReference type="EMBL" id="CAB4199554.1"/>
    </source>
</evidence>
<proteinExistence type="predicted"/>
<dbReference type="EMBL" id="LR797391">
    <property type="protein sequence ID" value="CAB4212611.1"/>
    <property type="molecule type" value="Genomic_DNA"/>
</dbReference>
<name>A0A6J7XDJ2_9CAUD</name>
<reference evidence="4" key="1">
    <citation type="submission" date="2020-05" db="EMBL/GenBank/DDBJ databases">
        <authorList>
            <person name="Chiriac C."/>
            <person name="Salcher M."/>
            <person name="Ghai R."/>
            <person name="Kavagutti S V."/>
        </authorList>
    </citation>
    <scope>NUCLEOTIDE SEQUENCE</scope>
</reference>
<evidence type="ECO:0000313" key="1">
    <source>
        <dbReference type="EMBL" id="CAB4177480.1"/>
    </source>
</evidence>
<gene>
    <name evidence="2" type="ORF">UFOVP1331_61</name>
    <name evidence="3" type="ORF">UFOVP1442_14</name>
    <name evidence="4" type="ORF">UFOVP1535_37</name>
    <name evidence="1" type="ORF">UFOVP998_60</name>
</gene>
<dbReference type="EMBL" id="LR796948">
    <property type="protein sequence ID" value="CAB4177480.1"/>
    <property type="molecule type" value="Genomic_DNA"/>
</dbReference>
<dbReference type="EMBL" id="LR798380">
    <property type="protein sequence ID" value="CAB5228064.1"/>
    <property type="molecule type" value="Genomic_DNA"/>
</dbReference>
<dbReference type="EMBL" id="LR797287">
    <property type="protein sequence ID" value="CAB4199554.1"/>
    <property type="molecule type" value="Genomic_DNA"/>
</dbReference>
<evidence type="ECO:0000313" key="3">
    <source>
        <dbReference type="EMBL" id="CAB4212611.1"/>
    </source>
</evidence>
<sequence>MRDETYTPFEGQRINVPVAMRVISRFHKPGRVAEIRERRVTTLHAIEWLLFVEDNLIETRLYHGARLAAYAGELEDVREGLRSKGWAEDLSARASNSA</sequence>